<dbReference type="OrthoDB" id="273614at2"/>
<dbReference type="PROSITE" id="PS51186">
    <property type="entry name" value="GNAT"/>
    <property type="match status" value="2"/>
</dbReference>
<dbReference type="Gene3D" id="3.40.630.30">
    <property type="match status" value="2"/>
</dbReference>
<feature type="domain" description="N-acetyltransferase" evidence="1">
    <location>
        <begin position="4"/>
        <end position="169"/>
    </location>
</feature>
<dbReference type="InterPro" id="IPR016181">
    <property type="entry name" value="Acyl_CoA_acyltransferase"/>
</dbReference>
<proteinExistence type="predicted"/>
<dbReference type="Pfam" id="PF13508">
    <property type="entry name" value="Acetyltransf_7"/>
    <property type="match status" value="1"/>
</dbReference>
<dbReference type="CDD" id="cd04301">
    <property type="entry name" value="NAT_SF"/>
    <property type="match status" value="2"/>
</dbReference>
<keyword evidence="3" id="KW-1185">Reference proteome</keyword>
<reference evidence="2 3" key="1">
    <citation type="submission" date="2019-03" db="EMBL/GenBank/DDBJ databases">
        <authorList>
            <person name="Kim M.K.M."/>
        </authorList>
    </citation>
    <scope>NUCLEOTIDE SEQUENCE [LARGE SCALE GENOMIC DNA]</scope>
    <source>
        <strain evidence="2 3">18JY21-1</strain>
    </source>
</reference>
<feature type="domain" description="N-acetyltransferase" evidence="1">
    <location>
        <begin position="183"/>
        <end position="318"/>
    </location>
</feature>
<evidence type="ECO:0000259" key="1">
    <source>
        <dbReference type="PROSITE" id="PS51186"/>
    </source>
</evidence>
<dbReference type="AlphaFoldDB" id="A0A4R4E1Q8"/>
<dbReference type="InterPro" id="IPR000182">
    <property type="entry name" value="GNAT_dom"/>
</dbReference>
<dbReference type="SUPFAM" id="SSF55729">
    <property type="entry name" value="Acyl-CoA N-acyltransferases (Nat)"/>
    <property type="match status" value="2"/>
</dbReference>
<dbReference type="GO" id="GO:0016747">
    <property type="term" value="F:acyltransferase activity, transferring groups other than amino-acyl groups"/>
    <property type="evidence" value="ECO:0007669"/>
    <property type="project" value="InterPro"/>
</dbReference>
<comment type="caution">
    <text evidence="2">The sequence shown here is derived from an EMBL/GenBank/DDBJ whole genome shotgun (WGS) entry which is preliminary data.</text>
</comment>
<dbReference type="RefSeq" id="WP_132420307.1">
    <property type="nucleotide sequence ID" value="NZ_SKFG01000040.1"/>
</dbReference>
<organism evidence="2 3">
    <name type="scientific">Paenibacillus albiflavus</name>
    <dbReference type="NCBI Taxonomy" id="2545760"/>
    <lineage>
        <taxon>Bacteria</taxon>
        <taxon>Bacillati</taxon>
        <taxon>Bacillota</taxon>
        <taxon>Bacilli</taxon>
        <taxon>Bacillales</taxon>
        <taxon>Paenibacillaceae</taxon>
        <taxon>Paenibacillus</taxon>
    </lineage>
</organism>
<evidence type="ECO:0000313" key="3">
    <source>
        <dbReference type="Proteomes" id="UP000295418"/>
    </source>
</evidence>
<protein>
    <submittedName>
        <fullName evidence="2">GNAT family N-acetyltransferase</fullName>
    </submittedName>
</protein>
<gene>
    <name evidence="2" type="ORF">E0485_22530</name>
</gene>
<dbReference type="PANTHER" id="PTHR43617">
    <property type="entry name" value="L-AMINO ACID N-ACETYLTRANSFERASE"/>
    <property type="match status" value="1"/>
</dbReference>
<accession>A0A4R4E1Q8</accession>
<evidence type="ECO:0000313" key="2">
    <source>
        <dbReference type="EMBL" id="TCZ71845.1"/>
    </source>
</evidence>
<keyword evidence="2" id="KW-0808">Transferase</keyword>
<sequence length="318" mass="36498">MDSIIFRQYKPGDEQQLVSLWNEVLTKDPITSKRFRNLVLLDANFDPEGMKLAFEGDKLIGCVYAIRRLLPMVSTELETDNGWIPFFFVASEYRQREVGSQLLKQASQFLREQGRKKVFFASYAPNYIVPGIDAANYPAGAEFLRKNGFMIQYSAVAMDKSLVDYELLEDIKVLKQQRIEEGYTFEQAKDADLVELIRFSTQVFNADWGRAIRERLLQGLAMEQILIARANGELIGFCLYGGYEGIRERFGPFGVHPSQQGKGIGKILLHDCLKNMRSHALHNAWFLWTGETSSAGHLYKKAGFEITRRFDIMFKNLF</sequence>
<dbReference type="EMBL" id="SKFG01000040">
    <property type="protein sequence ID" value="TCZ71845.1"/>
    <property type="molecule type" value="Genomic_DNA"/>
</dbReference>
<name>A0A4R4E1Q8_9BACL</name>
<dbReference type="Pfam" id="PF00583">
    <property type="entry name" value="Acetyltransf_1"/>
    <property type="match status" value="1"/>
</dbReference>
<dbReference type="Proteomes" id="UP000295418">
    <property type="component" value="Unassembled WGS sequence"/>
</dbReference>
<dbReference type="PANTHER" id="PTHR43617:SF38">
    <property type="entry name" value="N-ACETYLTRANSFERASE DOMAIN-CONTAINING PROTEIN"/>
    <property type="match status" value="1"/>
</dbReference>
<dbReference type="InterPro" id="IPR050276">
    <property type="entry name" value="MshD_Acetyltransferase"/>
</dbReference>